<feature type="chain" id="PRO_5019758905" description="PIGT" evidence="2">
    <location>
        <begin position="21"/>
        <end position="217"/>
    </location>
</feature>
<evidence type="ECO:0008006" key="5">
    <source>
        <dbReference type="Google" id="ProtNLM"/>
    </source>
</evidence>
<evidence type="ECO:0000313" key="4">
    <source>
        <dbReference type="Proteomes" id="UP000016666"/>
    </source>
</evidence>
<dbReference type="Ensembl" id="ENSAPLT00000046487.1">
    <property type="protein sequence ID" value="ENSAPLP00000027815.1"/>
    <property type="gene ID" value="ENSAPLG00000031040.1"/>
</dbReference>
<dbReference type="AlphaFoldDB" id="A0A493TQE4"/>
<name>A0A493TQE4_ANAPP</name>
<evidence type="ECO:0000256" key="2">
    <source>
        <dbReference type="SAM" id="SignalP"/>
    </source>
</evidence>
<reference evidence="3" key="2">
    <citation type="submission" date="2025-08" db="UniProtKB">
        <authorList>
            <consortium name="Ensembl"/>
        </authorList>
    </citation>
    <scope>IDENTIFICATION</scope>
</reference>
<keyword evidence="2" id="KW-0732">Signal</keyword>
<reference evidence="3 4" key="1">
    <citation type="submission" date="2017-10" db="EMBL/GenBank/DDBJ databases">
        <title>A new Pekin duck reference genome.</title>
        <authorList>
            <person name="Hou Z.-C."/>
            <person name="Zhou Z.-K."/>
            <person name="Zhu F."/>
            <person name="Hou S.-S."/>
        </authorList>
    </citation>
    <scope>NUCLEOTIDE SEQUENCE [LARGE SCALE GENOMIC DNA]</scope>
</reference>
<evidence type="ECO:0000313" key="3">
    <source>
        <dbReference type="Ensembl" id="ENSAPLP00000027815.1"/>
    </source>
</evidence>
<accession>A0A493TQE4</accession>
<dbReference type="Proteomes" id="UP000016666">
    <property type="component" value="Chromosome 21"/>
</dbReference>
<dbReference type="STRING" id="8840.ENSAPLP00000027815"/>
<feature type="signal peptide" evidence="2">
    <location>
        <begin position="1"/>
        <end position="20"/>
    </location>
</feature>
<proteinExistence type="predicted"/>
<keyword evidence="4" id="KW-1185">Reference proteome</keyword>
<sequence>MAAGPLLLLLLLGAAGPGLGAPGQGSGSGSGAALREELLLRPLPAGDVAAAFQFRTRWDADLPARGFLALKHRVGLADLSSPPETLPVAVPSFLWCPQRWSPRLGDEWCQRSEWPWGLLSPPERSRRPGHVSGQSVVVLRAALCSQAVPAALATRSHRSASCSTSEPFVPPGSRGGCAGQGPCAPSSGPQGFGGAPGARLPAGLARLVLLSGEMFRR</sequence>
<evidence type="ECO:0000256" key="1">
    <source>
        <dbReference type="SAM" id="MobiDB-lite"/>
    </source>
</evidence>
<protein>
    <recommendedName>
        <fullName evidence="5">PIGT</fullName>
    </recommendedName>
</protein>
<feature type="region of interest" description="Disordered" evidence="1">
    <location>
        <begin position="161"/>
        <end position="195"/>
    </location>
</feature>
<organism evidence="3 4">
    <name type="scientific">Anas platyrhynchos platyrhynchos</name>
    <name type="common">Northern mallard</name>
    <dbReference type="NCBI Taxonomy" id="8840"/>
    <lineage>
        <taxon>Eukaryota</taxon>
        <taxon>Metazoa</taxon>
        <taxon>Chordata</taxon>
        <taxon>Craniata</taxon>
        <taxon>Vertebrata</taxon>
        <taxon>Euteleostomi</taxon>
        <taxon>Archelosauria</taxon>
        <taxon>Archosauria</taxon>
        <taxon>Dinosauria</taxon>
        <taxon>Saurischia</taxon>
        <taxon>Theropoda</taxon>
        <taxon>Coelurosauria</taxon>
        <taxon>Aves</taxon>
        <taxon>Neognathae</taxon>
        <taxon>Galloanserae</taxon>
        <taxon>Anseriformes</taxon>
        <taxon>Anatidae</taxon>
        <taxon>Anatinae</taxon>
        <taxon>Anas</taxon>
    </lineage>
</organism>
<reference evidence="3" key="3">
    <citation type="submission" date="2025-09" db="UniProtKB">
        <authorList>
            <consortium name="Ensembl"/>
        </authorList>
    </citation>
    <scope>IDENTIFICATION</scope>
</reference>